<dbReference type="RefSeq" id="WP_166277295.1">
    <property type="nucleotide sequence ID" value="NZ_JAAFGS010000007.1"/>
</dbReference>
<evidence type="ECO:0000313" key="1">
    <source>
        <dbReference type="EMBL" id="NGZ77249.1"/>
    </source>
</evidence>
<protein>
    <submittedName>
        <fullName evidence="1">Uncharacterized protein</fullName>
    </submittedName>
</protein>
<gene>
    <name evidence="1" type="ORF">GYN08_18315</name>
</gene>
<keyword evidence="2" id="KW-1185">Reference proteome</keyword>
<dbReference type="EMBL" id="JAAFGS010000007">
    <property type="protein sequence ID" value="NGZ77249.1"/>
    <property type="molecule type" value="Genomic_DNA"/>
</dbReference>
<evidence type="ECO:0000313" key="2">
    <source>
        <dbReference type="Proteomes" id="UP000800303"/>
    </source>
</evidence>
<sequence length="152" mass="16654">MNADRNESLDDYALLTVPDAAAERFRLALERRGIHAAVLTDDPAEREKWEARGVRAMFCPAAGDAGSALPEFPVCAVYLFEDTLRHTCGYLQYAADHTCAPVYVITHSAASSRLYRKLGASYVVCTHASDVSFLLPSADGLRAHHPFEPKEG</sequence>
<dbReference type="Proteomes" id="UP000800303">
    <property type="component" value="Unassembled WGS sequence"/>
</dbReference>
<proteinExistence type="predicted"/>
<comment type="caution">
    <text evidence="1">The sequence shown here is derived from an EMBL/GenBank/DDBJ whole genome shotgun (WGS) entry which is preliminary data.</text>
</comment>
<reference evidence="1 2" key="1">
    <citation type="submission" date="2020-01" db="EMBL/GenBank/DDBJ databases">
        <title>Polyphasic characterisation and genomic insights into a novel alkali tolerant bacterium VR-M41.</title>
        <authorList>
            <person name="Vemuluri V.R."/>
        </authorList>
    </citation>
    <scope>NUCLEOTIDE SEQUENCE [LARGE SCALE GENOMIC DNA]</scope>
    <source>
        <strain evidence="1 2">VR-M41</strain>
    </source>
</reference>
<accession>A0ABX0FCJ2</accession>
<organism evidence="1 2">
    <name type="scientific">Saccharibacillus alkalitolerans</name>
    <dbReference type="NCBI Taxonomy" id="2705290"/>
    <lineage>
        <taxon>Bacteria</taxon>
        <taxon>Bacillati</taxon>
        <taxon>Bacillota</taxon>
        <taxon>Bacilli</taxon>
        <taxon>Bacillales</taxon>
        <taxon>Paenibacillaceae</taxon>
        <taxon>Saccharibacillus</taxon>
    </lineage>
</organism>
<name>A0ABX0FCJ2_9BACL</name>